<gene>
    <name evidence="2" type="ORF">B0H64DRAFT_334247</name>
</gene>
<organism evidence="2 3">
    <name type="scientific">Chaetomium fimeti</name>
    <dbReference type="NCBI Taxonomy" id="1854472"/>
    <lineage>
        <taxon>Eukaryota</taxon>
        <taxon>Fungi</taxon>
        <taxon>Dikarya</taxon>
        <taxon>Ascomycota</taxon>
        <taxon>Pezizomycotina</taxon>
        <taxon>Sordariomycetes</taxon>
        <taxon>Sordariomycetidae</taxon>
        <taxon>Sordariales</taxon>
        <taxon>Chaetomiaceae</taxon>
        <taxon>Chaetomium</taxon>
    </lineage>
</organism>
<feature type="compositionally biased region" description="Acidic residues" evidence="1">
    <location>
        <begin position="176"/>
        <end position="187"/>
    </location>
</feature>
<feature type="region of interest" description="Disordered" evidence="1">
    <location>
        <begin position="29"/>
        <end position="413"/>
    </location>
</feature>
<reference evidence="2" key="1">
    <citation type="journal article" date="2023" name="Mol. Phylogenet. Evol.">
        <title>Genome-scale phylogeny and comparative genomics of the fungal order Sordariales.</title>
        <authorList>
            <person name="Hensen N."/>
            <person name="Bonometti L."/>
            <person name="Westerberg I."/>
            <person name="Brannstrom I.O."/>
            <person name="Guillou S."/>
            <person name="Cros-Aarteil S."/>
            <person name="Calhoun S."/>
            <person name="Haridas S."/>
            <person name="Kuo A."/>
            <person name="Mondo S."/>
            <person name="Pangilinan J."/>
            <person name="Riley R."/>
            <person name="LaButti K."/>
            <person name="Andreopoulos B."/>
            <person name="Lipzen A."/>
            <person name="Chen C."/>
            <person name="Yan M."/>
            <person name="Daum C."/>
            <person name="Ng V."/>
            <person name="Clum A."/>
            <person name="Steindorff A."/>
            <person name="Ohm R.A."/>
            <person name="Martin F."/>
            <person name="Silar P."/>
            <person name="Natvig D.O."/>
            <person name="Lalanne C."/>
            <person name="Gautier V."/>
            <person name="Ament-Velasquez S.L."/>
            <person name="Kruys A."/>
            <person name="Hutchinson M.I."/>
            <person name="Powell A.J."/>
            <person name="Barry K."/>
            <person name="Miller A.N."/>
            <person name="Grigoriev I.V."/>
            <person name="Debuchy R."/>
            <person name="Gladieux P."/>
            <person name="Hiltunen Thoren M."/>
            <person name="Johannesson H."/>
        </authorList>
    </citation>
    <scope>NUCLEOTIDE SEQUENCE</scope>
    <source>
        <strain evidence="2">CBS 168.71</strain>
    </source>
</reference>
<dbReference type="GeneID" id="87838044"/>
<accession>A0AAE0HQ89</accession>
<sequence length="716" mass="77992">MDYTRYSSQPATVDLVRADLAETWTIDGFDFESPQRSPSVSRVSDMLDLEYIPTPRPPTSKTTKRDPLPEILGDFLELSPTRKKRQNESQERLDTHKLNPPGGSQFRDSKTNKRKGPNQLTAAADSPIKSSVPKPGKTTTLSTATKGPAKVSNQAKAPPRSLPTRANAKRGTGGDDLFELSDVTDTESESRPKKRQAKLPSPKGRQSFPQRKARTTEKGARSPITRKSKPTPAPKKPSSRDAPRKSKASAGPTSTDKTAHTNEEEASSTPNSQDDELTPTMARSTSNERSRKNDSVFTFQTTDGPGNIASPEPPKPSPVSVKQNDVCLQAPSKPHDVITLSSESADADRAATESNSPMFMDRSQENVPAEAPPDISITINTGLSSDKQSPKGPPVDRRCLGSTPPTSFQPDALGHRHQSIEHCLPARIQEAFFSDEQPVAPSPSPAPESEPNLEECSGVEDIWKQVVEDDSSPAILHRIVTLLHRSLKPREEVIRDIAADYKANASNLLNNLRARHGREKKDTLTALRKASSSSFAIFSGAGQDMAILIDKLRDMDVAHTADTIRRPVLAEKLDSVVMLCQTRLTNCDREGLIGDGVASESDDSLDGLAETYRLRLIETVRQSEGQSPKVPGKVDLQVEDFMKQCLYGTTKRITTPTAKKSDKPARNADEALEVLLDGIINTLQESREGGNPDRAAAQDIDIVSEDSDMGNVDILA</sequence>
<feature type="compositionally biased region" description="Polar residues" evidence="1">
    <location>
        <begin position="295"/>
        <end position="304"/>
    </location>
</feature>
<feature type="compositionally biased region" description="Basic and acidic residues" evidence="1">
    <location>
        <begin position="86"/>
        <end position="97"/>
    </location>
</feature>
<evidence type="ECO:0000313" key="2">
    <source>
        <dbReference type="EMBL" id="KAK3300742.1"/>
    </source>
</evidence>
<reference evidence="2" key="2">
    <citation type="submission" date="2023-06" db="EMBL/GenBank/DDBJ databases">
        <authorList>
            <consortium name="Lawrence Berkeley National Laboratory"/>
            <person name="Haridas S."/>
            <person name="Hensen N."/>
            <person name="Bonometti L."/>
            <person name="Westerberg I."/>
            <person name="Brannstrom I.O."/>
            <person name="Guillou S."/>
            <person name="Cros-Aarteil S."/>
            <person name="Calhoun S."/>
            <person name="Kuo A."/>
            <person name="Mondo S."/>
            <person name="Pangilinan J."/>
            <person name="Riley R."/>
            <person name="Labutti K."/>
            <person name="Andreopoulos B."/>
            <person name="Lipzen A."/>
            <person name="Chen C."/>
            <person name="Yanf M."/>
            <person name="Daum C."/>
            <person name="Ng V."/>
            <person name="Clum A."/>
            <person name="Steindorff A."/>
            <person name="Ohm R."/>
            <person name="Martin F."/>
            <person name="Silar P."/>
            <person name="Natvig D."/>
            <person name="Lalanne C."/>
            <person name="Gautier V."/>
            <person name="Ament-Velasquez S.L."/>
            <person name="Kruys A."/>
            <person name="Hutchinson M.I."/>
            <person name="Powell A.J."/>
            <person name="Barry K."/>
            <person name="Miller A.N."/>
            <person name="Grigoriev I.V."/>
            <person name="Debuchy R."/>
            <person name="Gladieux P."/>
            <person name="Thoren M.H."/>
            <person name="Johannesson H."/>
        </authorList>
    </citation>
    <scope>NUCLEOTIDE SEQUENCE</scope>
    <source>
        <strain evidence="2">CBS 168.71</strain>
    </source>
</reference>
<protein>
    <submittedName>
        <fullName evidence="2">Uncharacterized protein</fullName>
    </submittedName>
</protein>
<evidence type="ECO:0000256" key="1">
    <source>
        <dbReference type="SAM" id="MobiDB-lite"/>
    </source>
</evidence>
<feature type="compositionally biased region" description="Low complexity" evidence="1">
    <location>
        <begin position="34"/>
        <end position="44"/>
    </location>
</feature>
<keyword evidence="3" id="KW-1185">Reference proteome</keyword>
<dbReference type="EMBL" id="JAUEPN010000001">
    <property type="protein sequence ID" value="KAK3300742.1"/>
    <property type="molecule type" value="Genomic_DNA"/>
</dbReference>
<dbReference type="AlphaFoldDB" id="A0AAE0HQ89"/>
<feature type="compositionally biased region" description="Polar residues" evidence="1">
    <location>
        <begin position="377"/>
        <end position="387"/>
    </location>
</feature>
<feature type="compositionally biased region" description="Polar residues" evidence="1">
    <location>
        <begin position="137"/>
        <end position="155"/>
    </location>
</feature>
<name>A0AAE0HQ89_9PEZI</name>
<comment type="caution">
    <text evidence="2">The sequence shown here is derived from an EMBL/GenBank/DDBJ whole genome shotgun (WGS) entry which is preliminary data.</text>
</comment>
<dbReference type="Proteomes" id="UP001278766">
    <property type="component" value="Unassembled WGS sequence"/>
</dbReference>
<evidence type="ECO:0000313" key="3">
    <source>
        <dbReference type="Proteomes" id="UP001278766"/>
    </source>
</evidence>
<proteinExistence type="predicted"/>
<dbReference type="RefSeq" id="XP_062664256.1">
    <property type="nucleotide sequence ID" value="XM_062801096.1"/>
</dbReference>